<reference evidence="1" key="1">
    <citation type="submission" date="2021-05" db="EMBL/GenBank/DDBJ databases">
        <authorList>
            <person name="Alioto T."/>
            <person name="Alioto T."/>
            <person name="Gomez Garrido J."/>
        </authorList>
    </citation>
    <scope>NUCLEOTIDE SEQUENCE</scope>
</reference>
<dbReference type="EMBL" id="HBUF01587003">
    <property type="protein sequence ID" value="CAG6772164.1"/>
    <property type="molecule type" value="Transcribed_RNA"/>
</dbReference>
<protein>
    <submittedName>
        <fullName evidence="1">Uncharacterized protein</fullName>
    </submittedName>
</protein>
<sequence>MVYGYVQQLFFYLYNCCNRTLFFMCFHCPVGVALTSEQFTWTVCLMTSDQFTWPVRLMTSDQFTCDSCLMTSFNLTRSKPPSTGDIMDERSPVQVTYMAGRQ</sequence>
<accession>A0A8D9AWF7</accession>
<dbReference type="AlphaFoldDB" id="A0A8D9AWF7"/>
<evidence type="ECO:0000313" key="1">
    <source>
        <dbReference type="EMBL" id="CAG6772165.1"/>
    </source>
</evidence>
<organism evidence="1">
    <name type="scientific">Cacopsylla melanoneura</name>
    <dbReference type="NCBI Taxonomy" id="428564"/>
    <lineage>
        <taxon>Eukaryota</taxon>
        <taxon>Metazoa</taxon>
        <taxon>Ecdysozoa</taxon>
        <taxon>Arthropoda</taxon>
        <taxon>Hexapoda</taxon>
        <taxon>Insecta</taxon>
        <taxon>Pterygota</taxon>
        <taxon>Neoptera</taxon>
        <taxon>Paraneoptera</taxon>
        <taxon>Hemiptera</taxon>
        <taxon>Sternorrhyncha</taxon>
        <taxon>Psylloidea</taxon>
        <taxon>Psyllidae</taxon>
        <taxon>Psyllinae</taxon>
        <taxon>Cacopsylla</taxon>
    </lineage>
</organism>
<proteinExistence type="predicted"/>
<name>A0A8D9AWF7_9HEMI</name>
<dbReference type="EMBL" id="HBUF01587004">
    <property type="protein sequence ID" value="CAG6772165.1"/>
    <property type="molecule type" value="Transcribed_RNA"/>
</dbReference>